<feature type="transmembrane region" description="Helical" evidence="1">
    <location>
        <begin position="50"/>
        <end position="69"/>
    </location>
</feature>
<protein>
    <submittedName>
        <fullName evidence="2">Uncharacterized protein</fullName>
    </submittedName>
</protein>
<dbReference type="EMBL" id="CP002287">
    <property type="protein sequence ID" value="ADP17371.1"/>
    <property type="molecule type" value="Genomic_DNA"/>
</dbReference>
<sequence length="75" mass="7890">MNTISATAPPARAGVRSATVKVATQLAEFIAPSDHAGKGNWDSNKWPPPIAWIGAAVFAFIFLVVLPWLGRGAGF</sequence>
<evidence type="ECO:0000256" key="1">
    <source>
        <dbReference type="SAM" id="Phobius"/>
    </source>
</evidence>
<accession>E3HTT1</accession>
<evidence type="ECO:0000313" key="3">
    <source>
        <dbReference type="Proteomes" id="UP000006876"/>
    </source>
</evidence>
<dbReference type="STRING" id="762376.AXYL_04051"/>
<evidence type="ECO:0000313" key="2">
    <source>
        <dbReference type="EMBL" id="ADP17371.1"/>
    </source>
</evidence>
<dbReference type="HOGENOM" id="CLU_2662616_0_0_4"/>
<name>E3HTT1_ACHXA</name>
<dbReference type="AlphaFoldDB" id="E3HTT1"/>
<keyword evidence="1" id="KW-1133">Transmembrane helix</keyword>
<keyword evidence="1" id="KW-0472">Membrane</keyword>
<dbReference type="Proteomes" id="UP000006876">
    <property type="component" value="Chromosome"/>
</dbReference>
<keyword evidence="1" id="KW-0812">Transmembrane</keyword>
<dbReference type="OrthoDB" id="8667022at2"/>
<reference evidence="2 3" key="1">
    <citation type="journal article" date="2011" name="J. Bacteriol.">
        <title>Complete genome sequence of the haloaromatic acid-degrading bacterium Achromobacter xylosoxidans A8.</title>
        <authorList>
            <person name="Strnad H."/>
            <person name="Ridl J."/>
            <person name="Paces J."/>
            <person name="Kolar M."/>
            <person name="Vlcek C."/>
            <person name="Paces V."/>
        </authorList>
    </citation>
    <scope>NUCLEOTIDE SEQUENCE [LARGE SCALE GENOMIC DNA]</scope>
    <source>
        <strain evidence="2 3">A8</strain>
    </source>
</reference>
<dbReference type="RefSeq" id="WP_013394682.1">
    <property type="nucleotide sequence ID" value="NC_014640.1"/>
</dbReference>
<organism evidence="2 3">
    <name type="scientific">Achromobacter xylosoxidans (strain A8)</name>
    <dbReference type="NCBI Taxonomy" id="762376"/>
    <lineage>
        <taxon>Bacteria</taxon>
        <taxon>Pseudomonadati</taxon>
        <taxon>Pseudomonadota</taxon>
        <taxon>Betaproteobacteria</taxon>
        <taxon>Burkholderiales</taxon>
        <taxon>Alcaligenaceae</taxon>
        <taxon>Achromobacter</taxon>
    </lineage>
</organism>
<gene>
    <name evidence="2" type="ordered locus">AXYL_04051</name>
</gene>
<dbReference type="KEGG" id="axy:AXYL_04051"/>
<proteinExistence type="predicted"/>